<dbReference type="RefSeq" id="WP_118921953.1">
    <property type="nucleotide sequence ID" value="NZ_QWEG01000009.1"/>
</dbReference>
<organism evidence="1 2">
    <name type="scientific">Neobacillus notoginsengisoli</name>
    <dbReference type="NCBI Taxonomy" id="1578198"/>
    <lineage>
        <taxon>Bacteria</taxon>
        <taxon>Bacillati</taxon>
        <taxon>Bacillota</taxon>
        <taxon>Bacilli</taxon>
        <taxon>Bacillales</taxon>
        <taxon>Bacillaceae</taxon>
        <taxon>Neobacillus</taxon>
    </lineage>
</organism>
<evidence type="ECO:0000313" key="1">
    <source>
        <dbReference type="EMBL" id="RHW38164.1"/>
    </source>
</evidence>
<dbReference type="Proteomes" id="UP000284416">
    <property type="component" value="Unassembled WGS sequence"/>
</dbReference>
<dbReference type="AlphaFoldDB" id="A0A417YS79"/>
<accession>A0A417YS79</accession>
<protein>
    <submittedName>
        <fullName evidence="1">Uncharacterized protein</fullName>
    </submittedName>
</protein>
<dbReference type="OrthoDB" id="3035939at2"/>
<gene>
    <name evidence="1" type="ORF">D1B31_15450</name>
</gene>
<evidence type="ECO:0000313" key="2">
    <source>
        <dbReference type="Proteomes" id="UP000284416"/>
    </source>
</evidence>
<name>A0A417YS79_9BACI</name>
<comment type="caution">
    <text evidence="1">The sequence shown here is derived from an EMBL/GenBank/DDBJ whole genome shotgun (WGS) entry which is preliminary data.</text>
</comment>
<keyword evidence="2" id="KW-1185">Reference proteome</keyword>
<reference evidence="1 2" key="1">
    <citation type="journal article" date="2017" name="Int. J. Syst. Evol. Microbiol.">
        <title>Bacillus notoginsengisoli sp. nov., a novel bacterium isolated from the rhizosphere of Panax notoginseng.</title>
        <authorList>
            <person name="Zhang M.Y."/>
            <person name="Cheng J."/>
            <person name="Cai Y."/>
            <person name="Zhang T.Y."/>
            <person name="Wu Y.Y."/>
            <person name="Manikprabhu D."/>
            <person name="Li W.J."/>
            <person name="Zhang Y.X."/>
        </authorList>
    </citation>
    <scope>NUCLEOTIDE SEQUENCE [LARGE SCALE GENOMIC DNA]</scope>
    <source>
        <strain evidence="1 2">JCM 30743</strain>
    </source>
</reference>
<proteinExistence type="predicted"/>
<sequence>MLEPQLHLYMSGSEFDNGYNLYYLSKGLLNIQTLIDKSYLTIENKEKMTEKDREFIQVKADNLRSGSFNADIVIDLARVGGALLPAFTSMTPITIWNLVTESFSFLNTVFAGNRKGETFSLQPGANSMVNVINGNGNKIIQIHPDAILMAQKAEKTFEDLTKLISPEKGVENISVFGRATGSKGLYVGIEERTNFENKKRLDPTPVSFKGMIIKVDGIGFNGKIRVIEGDHGISPGEYHFEFLVKDNPDKLRNSFLNVKSFNALKETTLNSSTLEQRIYKLRIIETK</sequence>
<dbReference type="EMBL" id="QWEG01000009">
    <property type="protein sequence ID" value="RHW38164.1"/>
    <property type="molecule type" value="Genomic_DNA"/>
</dbReference>